<evidence type="ECO:0000313" key="2">
    <source>
        <dbReference type="EMBL" id="KAG7518023.1"/>
    </source>
</evidence>
<gene>
    <name evidence="2" type="ORF">JOB18_022533</name>
</gene>
<sequence length="86" mass="9692">MTKYEFQVEMTCEGCSGAISRILSKQEGVNAEEKWEESHVQRHQMSGILLHSCRTGKFFIGQEEEESDGSSPSFKSPEADTHKNLP</sequence>
<protein>
    <submittedName>
        <fullName evidence="2">Copper transport protein ATOX1</fullName>
    </submittedName>
</protein>
<organism evidence="2 3">
    <name type="scientific">Solea senegalensis</name>
    <name type="common">Senegalese sole</name>
    <dbReference type="NCBI Taxonomy" id="28829"/>
    <lineage>
        <taxon>Eukaryota</taxon>
        <taxon>Metazoa</taxon>
        <taxon>Chordata</taxon>
        <taxon>Craniata</taxon>
        <taxon>Vertebrata</taxon>
        <taxon>Euteleostomi</taxon>
        <taxon>Actinopterygii</taxon>
        <taxon>Neopterygii</taxon>
        <taxon>Teleostei</taxon>
        <taxon>Neoteleostei</taxon>
        <taxon>Acanthomorphata</taxon>
        <taxon>Carangaria</taxon>
        <taxon>Pleuronectiformes</taxon>
        <taxon>Pleuronectoidei</taxon>
        <taxon>Soleidae</taxon>
        <taxon>Solea</taxon>
    </lineage>
</organism>
<feature type="compositionally biased region" description="Basic and acidic residues" evidence="1">
    <location>
        <begin position="77"/>
        <end position="86"/>
    </location>
</feature>
<proteinExistence type="predicted"/>
<evidence type="ECO:0000313" key="3">
    <source>
        <dbReference type="Proteomes" id="UP000693946"/>
    </source>
</evidence>
<keyword evidence="3" id="KW-1185">Reference proteome</keyword>
<comment type="caution">
    <text evidence="2">The sequence shown here is derived from an EMBL/GenBank/DDBJ whole genome shotgun (WGS) entry which is preliminary data.</text>
</comment>
<dbReference type="AlphaFoldDB" id="A0AAV6SMB9"/>
<evidence type="ECO:0000256" key="1">
    <source>
        <dbReference type="SAM" id="MobiDB-lite"/>
    </source>
</evidence>
<dbReference type="Proteomes" id="UP000693946">
    <property type="component" value="Linkage Group LG12"/>
</dbReference>
<dbReference type="CDD" id="cd00371">
    <property type="entry name" value="HMA"/>
    <property type="match status" value="1"/>
</dbReference>
<feature type="region of interest" description="Disordered" evidence="1">
    <location>
        <begin position="60"/>
        <end position="86"/>
    </location>
</feature>
<dbReference type="EMBL" id="JAGKHQ010000004">
    <property type="protein sequence ID" value="KAG7518023.1"/>
    <property type="molecule type" value="Genomic_DNA"/>
</dbReference>
<name>A0AAV6SMB9_SOLSE</name>
<dbReference type="InterPro" id="IPR006121">
    <property type="entry name" value="HMA_dom"/>
</dbReference>
<dbReference type="GO" id="GO:0046872">
    <property type="term" value="F:metal ion binding"/>
    <property type="evidence" value="ECO:0007669"/>
    <property type="project" value="InterPro"/>
</dbReference>
<accession>A0AAV6SMB9</accession>
<reference evidence="2 3" key="1">
    <citation type="journal article" date="2021" name="Sci. Rep.">
        <title>Chromosome anchoring in Senegalese sole (Solea senegalensis) reveals sex-associated markers and genome rearrangements in flatfish.</title>
        <authorList>
            <person name="Guerrero-Cozar I."/>
            <person name="Gomez-Garrido J."/>
            <person name="Berbel C."/>
            <person name="Martinez-Blanch J.F."/>
            <person name="Alioto T."/>
            <person name="Claros M.G."/>
            <person name="Gagnaire P.A."/>
            <person name="Manchado M."/>
        </authorList>
    </citation>
    <scope>NUCLEOTIDE SEQUENCE [LARGE SCALE GENOMIC DNA]</scope>
    <source>
        <strain evidence="2">Sse05_10M</strain>
    </source>
</reference>